<dbReference type="AlphaFoldDB" id="A0A0C1R1D5"/>
<organism evidence="1 2">
    <name type="scientific">Clostridium argentinense CDC 2741</name>
    <dbReference type="NCBI Taxonomy" id="1418104"/>
    <lineage>
        <taxon>Bacteria</taxon>
        <taxon>Bacillati</taxon>
        <taxon>Bacillota</taxon>
        <taxon>Clostridia</taxon>
        <taxon>Eubacteriales</taxon>
        <taxon>Clostridiaceae</taxon>
        <taxon>Clostridium</taxon>
    </lineage>
</organism>
<dbReference type="Proteomes" id="UP000031366">
    <property type="component" value="Unassembled WGS sequence"/>
</dbReference>
<comment type="caution">
    <text evidence="1">The sequence shown here is derived from an EMBL/GenBank/DDBJ whole genome shotgun (WGS) entry which is preliminary data.</text>
</comment>
<proteinExistence type="predicted"/>
<keyword evidence="2" id="KW-1185">Reference proteome</keyword>
<dbReference type="EMBL" id="AYSO01000015">
    <property type="protein sequence ID" value="KIE47202.1"/>
    <property type="molecule type" value="Genomic_DNA"/>
</dbReference>
<dbReference type="RefSeq" id="WP_039631923.1">
    <property type="nucleotide sequence ID" value="NZ_AYSO01000015.1"/>
</dbReference>
<name>A0A0C1R1D5_9CLOT</name>
<protein>
    <submittedName>
        <fullName evidence="1">Uncharacterized protein</fullName>
    </submittedName>
</protein>
<dbReference type="STRING" id="29341.RSJ17_14515"/>
<accession>A0A0C1R1D5</accession>
<evidence type="ECO:0000313" key="1">
    <source>
        <dbReference type="EMBL" id="KIE47202.1"/>
    </source>
</evidence>
<dbReference type="OrthoDB" id="1888282at2"/>
<reference evidence="1 2" key="1">
    <citation type="journal article" date="2015" name="Infect. Genet. Evol.">
        <title>Genomic sequences of six botulinum neurotoxin-producing strains representing three clostridial species illustrate the mobility and diversity of botulinum neurotoxin genes.</title>
        <authorList>
            <person name="Smith T.J."/>
            <person name="Hill K.K."/>
            <person name="Xie G."/>
            <person name="Foley B.T."/>
            <person name="Williamson C.H."/>
            <person name="Foster J.T."/>
            <person name="Johnson S.L."/>
            <person name="Chertkov O."/>
            <person name="Teshima H."/>
            <person name="Gibbons H.S."/>
            <person name="Johnsky L.A."/>
            <person name="Karavis M.A."/>
            <person name="Smith L.A."/>
        </authorList>
    </citation>
    <scope>NUCLEOTIDE SEQUENCE [LARGE SCALE GENOMIC DNA]</scope>
    <source>
        <strain evidence="1 2">CDC 2741</strain>
    </source>
</reference>
<evidence type="ECO:0000313" key="2">
    <source>
        <dbReference type="Proteomes" id="UP000031366"/>
    </source>
</evidence>
<gene>
    <name evidence="1" type="ORF">U732_1135</name>
</gene>
<sequence length="332" mass="38678">MKLIKVKDGLLEAENFFLASSFSDFAGSANTTRDIKTGKLKLTSNNKIERKFDYSEFVIELEKENFKSMNDYDYSMLYLGNSDYTFGIKDKELNDQNKYWKILKTDNYIQAYISKEGKEYTNIGGMEFSEPITKQGFMKYSNENFILNNYKVYANPYVTIQNFLENTICELYDLEGNLLKTRVFGENLDCKVFLEGNMEGYFTFKDQEGNEIYTSTHLHLQYGDIYVFSPYNFEIIYHGNVITNVNPALLQDLEEMITIKNIGNKDYKEIKIGTETSSNDLIQLSFDGEHYFDNLTIDSIKQGESIDIIIKIIKNVENNNFNVRDFQLIINE</sequence>